<evidence type="ECO:0000313" key="20">
    <source>
        <dbReference type="EMBL" id="CAG75962.1"/>
    </source>
</evidence>
<feature type="domain" description="Ketosynthase family 3 (KS3)" evidence="19">
    <location>
        <begin position="1"/>
        <end position="402"/>
    </location>
</feature>
<evidence type="ECO:0000256" key="9">
    <source>
        <dbReference type="ARBA" id="ARBA00022832"/>
    </source>
</evidence>
<keyword evidence="7" id="KW-0444">Lipid biosynthesis</keyword>
<evidence type="ECO:0000256" key="4">
    <source>
        <dbReference type="ARBA" id="ARBA00011738"/>
    </source>
</evidence>
<dbReference type="PANTHER" id="PTHR11712:SF306">
    <property type="entry name" value="3-OXOACYL-[ACYL-CARRIER-PROTEIN] SYNTHASE 1"/>
    <property type="match status" value="1"/>
</dbReference>
<accession>Q6D2N2</accession>
<evidence type="ECO:0000256" key="18">
    <source>
        <dbReference type="RuleBase" id="RU003694"/>
    </source>
</evidence>
<dbReference type="EMBL" id="BX950851">
    <property type="protein sequence ID" value="CAG75962.1"/>
    <property type="molecule type" value="Genomic_DNA"/>
</dbReference>
<evidence type="ECO:0000256" key="3">
    <source>
        <dbReference type="ARBA" id="ARBA00008467"/>
    </source>
</evidence>
<dbReference type="InterPro" id="IPR014030">
    <property type="entry name" value="Ketoacyl_synth_N"/>
</dbReference>
<dbReference type="Gene3D" id="3.40.47.10">
    <property type="match status" value="2"/>
</dbReference>
<gene>
    <name evidence="20" type="primary">fabB</name>
    <name evidence="20" type="synonym">fabC</name>
    <name evidence="20" type="ordered locus">ECA3063</name>
</gene>
<dbReference type="AlphaFoldDB" id="Q6D2N2"/>
<dbReference type="NCBIfam" id="NF005935">
    <property type="entry name" value="PRK07967.1"/>
    <property type="match status" value="1"/>
</dbReference>
<keyword evidence="10" id="KW-0443">Lipid metabolism</keyword>
<dbReference type="InterPro" id="IPR020841">
    <property type="entry name" value="PKS_Beta-ketoAc_synthase_dom"/>
</dbReference>
<comment type="pathway">
    <text evidence="2">Lipid metabolism; fatty acid biosynthesis.</text>
</comment>
<dbReference type="SMART" id="SM00825">
    <property type="entry name" value="PKS_KS"/>
    <property type="match status" value="1"/>
</dbReference>
<keyword evidence="12 20" id="KW-0012">Acyltransferase</keyword>
<dbReference type="InterPro" id="IPR014031">
    <property type="entry name" value="Ketoacyl_synth_C"/>
</dbReference>
<keyword evidence="8 18" id="KW-0808">Transferase</keyword>
<comment type="catalytic activity">
    <reaction evidence="16">
        <text>(3Z)-decenoyl-[ACP] + malonyl-[ACP] + H(+) = 3-oxo-(5Z)-dodecenoyl-[ACP] + holo-[ACP] + CO2</text>
        <dbReference type="Rhea" id="RHEA:54940"/>
        <dbReference type="Rhea" id="RHEA-COMP:9623"/>
        <dbReference type="Rhea" id="RHEA-COMP:9685"/>
        <dbReference type="Rhea" id="RHEA-COMP:9927"/>
        <dbReference type="Rhea" id="RHEA-COMP:14042"/>
        <dbReference type="ChEBI" id="CHEBI:15378"/>
        <dbReference type="ChEBI" id="CHEBI:16526"/>
        <dbReference type="ChEBI" id="CHEBI:64479"/>
        <dbReference type="ChEBI" id="CHEBI:78449"/>
        <dbReference type="ChEBI" id="CHEBI:78798"/>
        <dbReference type="ChEBI" id="CHEBI:138410"/>
    </reaction>
    <physiologicalReaction direction="left-to-right" evidence="16">
        <dbReference type="Rhea" id="RHEA:54941"/>
    </physiologicalReaction>
</comment>
<keyword evidence="6" id="KW-0963">Cytoplasm</keyword>
<keyword evidence="21" id="KW-1185">Reference proteome</keyword>
<dbReference type="PANTHER" id="PTHR11712">
    <property type="entry name" value="POLYKETIDE SYNTHASE-RELATED"/>
    <property type="match status" value="1"/>
</dbReference>
<evidence type="ECO:0000256" key="15">
    <source>
        <dbReference type="ARBA" id="ARBA00042143"/>
    </source>
</evidence>
<evidence type="ECO:0000256" key="8">
    <source>
        <dbReference type="ARBA" id="ARBA00022679"/>
    </source>
</evidence>
<dbReference type="InterPro" id="IPR000794">
    <property type="entry name" value="Beta-ketoacyl_synthase"/>
</dbReference>
<dbReference type="PROSITE" id="PS00606">
    <property type="entry name" value="KS3_1"/>
    <property type="match status" value="1"/>
</dbReference>
<dbReference type="SUPFAM" id="SSF53901">
    <property type="entry name" value="Thiolase-like"/>
    <property type="match status" value="2"/>
</dbReference>
<dbReference type="OrthoDB" id="9808669at2"/>
<dbReference type="PATRIC" id="fig|218491.5.peg.3096"/>
<evidence type="ECO:0000256" key="14">
    <source>
        <dbReference type="ARBA" id="ARBA00041620"/>
    </source>
</evidence>
<dbReference type="RefSeq" id="WP_011094587.1">
    <property type="nucleotide sequence ID" value="NC_004547.2"/>
</dbReference>
<dbReference type="GO" id="GO:0005829">
    <property type="term" value="C:cytosol"/>
    <property type="evidence" value="ECO:0007669"/>
    <property type="project" value="TreeGrafter"/>
</dbReference>
<dbReference type="UniPathway" id="UPA00094"/>
<evidence type="ECO:0000256" key="10">
    <source>
        <dbReference type="ARBA" id="ARBA00023098"/>
    </source>
</evidence>
<dbReference type="EC" id="2.3.1.41" evidence="5"/>
<comment type="similarity">
    <text evidence="3 18">Belongs to the thiolase-like superfamily. Beta-ketoacyl-ACP synthases family.</text>
</comment>
<dbReference type="FunFam" id="3.40.47.10:FF:000005">
    <property type="entry name" value="3-oxoacyl-[acyl-carrier-protein] synthase I"/>
    <property type="match status" value="1"/>
</dbReference>
<comment type="subcellular location">
    <subcellularLocation>
        <location evidence="1">Cytoplasm</location>
    </subcellularLocation>
</comment>
<comment type="catalytic activity">
    <reaction evidence="17">
        <text>a fatty acyl-[ACP] + malonyl-[ACP] + H(+) = a 3-oxoacyl-[ACP] + holo-[ACP] + CO2</text>
        <dbReference type="Rhea" id="RHEA:22836"/>
        <dbReference type="Rhea" id="RHEA-COMP:9623"/>
        <dbReference type="Rhea" id="RHEA-COMP:9685"/>
        <dbReference type="Rhea" id="RHEA-COMP:9916"/>
        <dbReference type="Rhea" id="RHEA-COMP:14125"/>
        <dbReference type="ChEBI" id="CHEBI:15378"/>
        <dbReference type="ChEBI" id="CHEBI:16526"/>
        <dbReference type="ChEBI" id="CHEBI:64479"/>
        <dbReference type="ChEBI" id="CHEBI:78449"/>
        <dbReference type="ChEBI" id="CHEBI:78776"/>
        <dbReference type="ChEBI" id="CHEBI:138651"/>
        <dbReference type="EC" id="2.3.1.41"/>
    </reaction>
    <physiologicalReaction direction="left-to-right" evidence="17">
        <dbReference type="Rhea" id="RHEA:22837"/>
    </physiologicalReaction>
</comment>
<evidence type="ECO:0000256" key="12">
    <source>
        <dbReference type="ARBA" id="ARBA00023315"/>
    </source>
</evidence>
<dbReference type="Pfam" id="PF02801">
    <property type="entry name" value="Ketoacyl-synt_C"/>
    <property type="match status" value="1"/>
</dbReference>
<dbReference type="Pfam" id="PF00109">
    <property type="entry name" value="ketoacyl-synt"/>
    <property type="match status" value="1"/>
</dbReference>
<dbReference type="GO" id="GO:0004315">
    <property type="term" value="F:3-oxoacyl-[acyl-carrier-protein] synthase activity"/>
    <property type="evidence" value="ECO:0007669"/>
    <property type="project" value="UniProtKB-EC"/>
</dbReference>
<dbReference type="GO" id="GO:0006633">
    <property type="term" value="P:fatty acid biosynthetic process"/>
    <property type="evidence" value="ECO:0007669"/>
    <property type="project" value="UniProtKB-UniPathway"/>
</dbReference>
<proteinExistence type="inferred from homology"/>
<evidence type="ECO:0000259" key="19">
    <source>
        <dbReference type="PROSITE" id="PS52004"/>
    </source>
</evidence>
<evidence type="ECO:0000256" key="7">
    <source>
        <dbReference type="ARBA" id="ARBA00022516"/>
    </source>
</evidence>
<evidence type="ECO:0000313" key="21">
    <source>
        <dbReference type="Proteomes" id="UP000007966"/>
    </source>
</evidence>
<sequence>MKRAVITGLGIVSSIGNNQQEVLASLREGRSGITFSQELKDSGMRSHVWGNVKLDTTGLIDRKVVRFMSDASIYAYLSMEQAIKDSGLSDEVYQNNPRVGLIAGSGGSARYQVFGADAMRSPRGLKAVGPYVVTKSMGSAVSACLATPFKIHGVNYSISSACATSAHCIGNAVEQIQMGKQDIVFAGGAEELCWELSCEFDAMGALSTKYNETPEKASRTYDTGRDGFVIAGGGGMVVVEELEHALARGAHIYAEVVGYGATSDGADMVAPSGEGAVRCMRMAMNGVDTPIDYLNSHGTSTPVGDVKELGAIREVFGDNSPAISATKAMTGHSLGAAGVQEAIYSLLMLEHSFVAPSINIENLDEQAAGLNIVTEPMERKLTTVMSNSFGFGGTNATLVMRKLDK</sequence>
<dbReference type="STRING" id="218491.ECA3063"/>
<dbReference type="Proteomes" id="UP000007966">
    <property type="component" value="Chromosome"/>
</dbReference>
<comment type="subunit">
    <text evidence="4">Homodimer.</text>
</comment>
<name>Q6D2N2_PECAS</name>
<evidence type="ECO:0000256" key="2">
    <source>
        <dbReference type="ARBA" id="ARBA00005194"/>
    </source>
</evidence>
<dbReference type="PROSITE" id="PS52004">
    <property type="entry name" value="KS3_2"/>
    <property type="match status" value="1"/>
</dbReference>
<keyword evidence="11" id="KW-0275">Fatty acid biosynthesis</keyword>
<evidence type="ECO:0000256" key="5">
    <source>
        <dbReference type="ARBA" id="ARBA00013191"/>
    </source>
</evidence>
<evidence type="ECO:0000256" key="1">
    <source>
        <dbReference type="ARBA" id="ARBA00004496"/>
    </source>
</evidence>
<protein>
    <recommendedName>
        <fullName evidence="13">3-oxoacyl-[acyl-carrier-protein] synthase 1</fullName>
        <ecNumber evidence="5">2.3.1.41</ecNumber>
    </recommendedName>
    <alternativeName>
        <fullName evidence="14">3-oxoacyl-[acyl-carrier-protein] synthase I</fullName>
    </alternativeName>
    <alternativeName>
        <fullName evidence="15">Beta-ketoacyl-ACP synthase I</fullName>
    </alternativeName>
</protein>
<organism evidence="20 21">
    <name type="scientific">Pectobacterium atrosepticum (strain SCRI 1043 / ATCC BAA-672)</name>
    <name type="common">Erwinia carotovora subsp. atroseptica</name>
    <dbReference type="NCBI Taxonomy" id="218491"/>
    <lineage>
        <taxon>Bacteria</taxon>
        <taxon>Pseudomonadati</taxon>
        <taxon>Pseudomonadota</taxon>
        <taxon>Gammaproteobacteria</taxon>
        <taxon>Enterobacterales</taxon>
        <taxon>Pectobacteriaceae</taxon>
        <taxon>Pectobacterium</taxon>
    </lineage>
</organism>
<dbReference type="InterPro" id="IPR016039">
    <property type="entry name" value="Thiolase-like"/>
</dbReference>
<dbReference type="InterPro" id="IPR018201">
    <property type="entry name" value="Ketoacyl_synth_AS"/>
</dbReference>
<reference evidence="20" key="1">
    <citation type="submission" date="2004-02" db="EMBL/GenBank/DDBJ databases">
        <title>The genome sequence of the enterobacterial phytopathogen Erwinia carotovora subsp. atroseptica SCRI1043 and functional genomic identification of novel virulence factors.</title>
        <authorList>
            <person name="Bell K.S."/>
            <person name="Sebaihia M."/>
            <person name="Pritchard L."/>
            <person name="Holden M."/>
            <person name="Hyman L.J."/>
            <person name="Holeva M.C."/>
            <person name="Thomson N.R."/>
            <person name="Bentley S.D."/>
            <person name="Churcher C."/>
            <person name="Mungall K."/>
            <person name="Atkin R."/>
            <person name="Bason N."/>
            <person name="Brooks K."/>
            <person name="Chillingworth T."/>
            <person name="Clark K."/>
            <person name="Doggett J."/>
            <person name="Fraser A."/>
            <person name="Hance Z."/>
            <person name="Hauser H."/>
            <person name="Jagels K."/>
            <person name="Moule S."/>
            <person name="Norbertczak H."/>
            <person name="Ormond D."/>
            <person name="Price C."/>
            <person name="Quail M.A."/>
            <person name="Sanders M."/>
            <person name="Walker D."/>
            <person name="Whitehead S."/>
            <person name="Salmond G.P.C."/>
            <person name="Birch P.R.J."/>
            <person name="Barrell B.G."/>
            <person name="Parkhill J."/>
            <person name="Toth I.K."/>
        </authorList>
    </citation>
    <scope>NUCLEOTIDE SEQUENCE</scope>
    <source>
        <strain evidence="20">SCRI1043</strain>
    </source>
</reference>
<evidence type="ECO:0000256" key="6">
    <source>
        <dbReference type="ARBA" id="ARBA00022490"/>
    </source>
</evidence>
<evidence type="ECO:0000256" key="13">
    <source>
        <dbReference type="ARBA" id="ARBA00039450"/>
    </source>
</evidence>
<evidence type="ECO:0000256" key="17">
    <source>
        <dbReference type="ARBA" id="ARBA00048506"/>
    </source>
</evidence>
<dbReference type="FunFam" id="3.40.47.10:FF:000006">
    <property type="entry name" value="3-oxoacyl-[acyl-carrier-protein] synthase I"/>
    <property type="match status" value="1"/>
</dbReference>
<dbReference type="GeneID" id="57209748"/>
<evidence type="ECO:0000256" key="11">
    <source>
        <dbReference type="ARBA" id="ARBA00023160"/>
    </source>
</evidence>
<keyword evidence="9" id="KW-0276">Fatty acid metabolism</keyword>
<evidence type="ECO:0000256" key="16">
    <source>
        <dbReference type="ARBA" id="ARBA00048121"/>
    </source>
</evidence>
<dbReference type="CDD" id="cd00834">
    <property type="entry name" value="KAS_I_II"/>
    <property type="match status" value="1"/>
</dbReference>
<dbReference type="KEGG" id="eca:ECA3063"/>
<dbReference type="HOGENOM" id="CLU_000022_69_2_6"/>
<dbReference type="eggNOG" id="COG0304">
    <property type="taxonomic scope" value="Bacteria"/>
</dbReference>